<evidence type="ECO:0000256" key="1">
    <source>
        <dbReference type="ARBA" id="ARBA00006484"/>
    </source>
</evidence>
<dbReference type="Pfam" id="PF00106">
    <property type="entry name" value="adh_short"/>
    <property type="match status" value="1"/>
</dbReference>
<dbReference type="SMART" id="SM01007">
    <property type="entry name" value="Aldolase_II"/>
    <property type="match status" value="1"/>
</dbReference>
<name>A0A518K8T4_9BACT</name>
<keyword evidence="2 4" id="KW-0560">Oxidoreductase</keyword>
<dbReference type="InterPro" id="IPR013454">
    <property type="entry name" value="Bifunc_RhaD/ADH"/>
</dbReference>
<dbReference type="InterPro" id="IPR036291">
    <property type="entry name" value="NAD(P)-bd_dom_sf"/>
</dbReference>
<dbReference type="GO" id="GO:0050664">
    <property type="term" value="F:oxidoreductase activity, acting on NAD(P)H, oxygen as acceptor"/>
    <property type="evidence" value="ECO:0007669"/>
    <property type="project" value="TreeGrafter"/>
</dbReference>
<dbReference type="KEGG" id="bmei:Spa11_23990"/>
<dbReference type="NCBIfam" id="NF006189">
    <property type="entry name" value="PRK08324.1-3"/>
    <property type="match status" value="1"/>
</dbReference>
<organism evidence="4 5">
    <name type="scientific">Botrimarina mediterranea</name>
    <dbReference type="NCBI Taxonomy" id="2528022"/>
    <lineage>
        <taxon>Bacteria</taxon>
        <taxon>Pseudomonadati</taxon>
        <taxon>Planctomycetota</taxon>
        <taxon>Planctomycetia</taxon>
        <taxon>Pirellulales</taxon>
        <taxon>Lacipirellulaceae</taxon>
        <taxon>Botrimarina</taxon>
    </lineage>
</organism>
<proteinExistence type="inferred from homology"/>
<dbReference type="Proteomes" id="UP000316426">
    <property type="component" value="Chromosome"/>
</dbReference>
<evidence type="ECO:0000259" key="3">
    <source>
        <dbReference type="SMART" id="SM01007"/>
    </source>
</evidence>
<evidence type="ECO:0000313" key="4">
    <source>
        <dbReference type="EMBL" id="QDV74199.1"/>
    </source>
</evidence>
<reference evidence="4 5" key="1">
    <citation type="submission" date="2019-02" db="EMBL/GenBank/DDBJ databases">
        <title>Deep-cultivation of Planctomycetes and their phenomic and genomic characterization uncovers novel biology.</title>
        <authorList>
            <person name="Wiegand S."/>
            <person name="Jogler M."/>
            <person name="Boedeker C."/>
            <person name="Pinto D."/>
            <person name="Vollmers J."/>
            <person name="Rivas-Marin E."/>
            <person name="Kohn T."/>
            <person name="Peeters S.H."/>
            <person name="Heuer A."/>
            <person name="Rast P."/>
            <person name="Oberbeckmann S."/>
            <person name="Bunk B."/>
            <person name="Jeske O."/>
            <person name="Meyerdierks A."/>
            <person name="Storesund J.E."/>
            <person name="Kallscheuer N."/>
            <person name="Luecker S."/>
            <person name="Lage O.M."/>
            <person name="Pohl T."/>
            <person name="Merkel B.J."/>
            <person name="Hornburger P."/>
            <person name="Mueller R.-W."/>
            <person name="Bruemmer F."/>
            <person name="Labrenz M."/>
            <person name="Spormann A.M."/>
            <person name="Op den Camp H."/>
            <person name="Overmann J."/>
            <person name="Amann R."/>
            <person name="Jetten M.S.M."/>
            <person name="Mascher T."/>
            <person name="Medema M.H."/>
            <person name="Devos D.P."/>
            <person name="Kaster A.-K."/>
            <person name="Ovreas L."/>
            <person name="Rohde M."/>
            <person name="Galperin M.Y."/>
            <person name="Jogler C."/>
        </authorList>
    </citation>
    <scope>NUCLEOTIDE SEQUENCE [LARGE SCALE GENOMIC DNA]</scope>
    <source>
        <strain evidence="4 5">Spa11</strain>
    </source>
</reference>
<dbReference type="PANTHER" id="PTHR43008:SF4">
    <property type="entry name" value="CHAIN DEHYDROGENASE, PUTATIVE (AFU_ORTHOLOGUE AFUA_4G08710)-RELATED"/>
    <property type="match status" value="1"/>
</dbReference>
<dbReference type="EC" id="1.1.1.100" evidence="4"/>
<evidence type="ECO:0000256" key="2">
    <source>
        <dbReference type="ARBA" id="ARBA00023002"/>
    </source>
</evidence>
<dbReference type="Gene3D" id="3.40.50.720">
    <property type="entry name" value="NAD(P)-binding Rossmann-like Domain"/>
    <property type="match status" value="1"/>
</dbReference>
<dbReference type="GO" id="GO:0004316">
    <property type="term" value="F:3-oxoacyl-[acyl-carrier-protein] reductase (NADPH) activity"/>
    <property type="evidence" value="ECO:0007669"/>
    <property type="project" value="UniProtKB-EC"/>
</dbReference>
<accession>A0A518K8T4</accession>
<dbReference type="InterPro" id="IPR002347">
    <property type="entry name" value="SDR_fam"/>
</dbReference>
<dbReference type="SUPFAM" id="SSF51735">
    <property type="entry name" value="NAD(P)-binding Rossmann-fold domains"/>
    <property type="match status" value="1"/>
</dbReference>
<dbReference type="InterPro" id="IPR001303">
    <property type="entry name" value="Aldolase_II/adducin_N"/>
</dbReference>
<dbReference type="Gene3D" id="3.40.225.10">
    <property type="entry name" value="Class II aldolase/adducin N-terminal domain"/>
    <property type="match status" value="1"/>
</dbReference>
<sequence length="752" mass="81511">MVSSSQKIRYNSVFPIPNPPMQAPESVDFKHVNYLWDDGAVAGMSPVERLVYRSNCLGADQRITNTGGGNTSSKALETDPLTGQEADVLWVKGSGGDLRTSSAGNFASLYMDKLLGLRQVYAAAPEKGPKTPAEDAMVGYFPHCTFNLNPRASSIDTPLHGFLPARHVDHMHPNSVISIAASKRSKELSQEIFGGEVGWVPWLRPGFELGLLMQREVEANPALKGLVMSQHGLINWADDDKACYDLTLTLIEKAARYIEERDKGEQTFGGQKVAPMADADRDALLVELLPWLRGRVTHRGERLIGTVQTDATIQRFVNSNDAPRLAELGTSCPDHFLRTKIKPLYVDWNPASEDTAALKAKLEAGLAKYRDDYAAYYEACKHANSPAMRNPNPSVVLIPGVGMIAWGKNKSESRVTAEFYNCAVEVMRGAEAIDEYIALPQQEAFDIEYWLLEEAKLQRMPPEKEFARKVVLIVGAGNGIGKEAAHRLAAEGAHIICADLSAEAAQATADELTAKYGQGIGVAGSGVSGCGPAIGLGVNITDRESIRQLLATSVLAYGGIDSLLVTAGVFLPPDREGKLSDDAWRLTFEVNVHGAYNIADELKQLFADQGLNGSVVLTTSVNAVVSKKGSVAYDTSKAAANHLVRELAVEMSPLVRVNGVAPATVVQGSTMFPRDRVIASLVKYEIPFEESGSDDDLRGKLAEFYAQRTLTKKPITPADQAEAMYFMLSDRSSKTTGQVLSVDGGLHEAFLR</sequence>
<feature type="domain" description="Class II aldolase/adducin N-terminal" evidence="3">
    <location>
        <begin position="49"/>
        <end position="258"/>
    </location>
</feature>
<dbReference type="Pfam" id="PF13561">
    <property type="entry name" value="adh_short_C2"/>
    <property type="match status" value="1"/>
</dbReference>
<dbReference type="NCBIfam" id="TIGR02632">
    <property type="entry name" value="RhaD_aldol-ADH"/>
    <property type="match status" value="1"/>
</dbReference>
<protein>
    <submittedName>
        <fullName evidence="4">3-oxoacyl-[acyl-carrier-protein] reductase FabG</fullName>
        <ecNumber evidence="4">1.1.1.100</ecNumber>
    </submittedName>
</protein>
<dbReference type="InterPro" id="IPR036409">
    <property type="entry name" value="Aldolase_II/adducin_N_sf"/>
</dbReference>
<comment type="similarity">
    <text evidence="1">Belongs to the short-chain dehydrogenases/reductases (SDR) family.</text>
</comment>
<evidence type="ECO:0000313" key="5">
    <source>
        <dbReference type="Proteomes" id="UP000316426"/>
    </source>
</evidence>
<gene>
    <name evidence="4" type="primary">fabG_4</name>
    <name evidence="4" type="ORF">Spa11_23990</name>
</gene>
<dbReference type="SUPFAM" id="SSF53639">
    <property type="entry name" value="AraD/HMP-PK domain-like"/>
    <property type="match status" value="1"/>
</dbReference>
<dbReference type="Pfam" id="PF00596">
    <property type="entry name" value="Aldolase_II"/>
    <property type="match status" value="1"/>
</dbReference>
<dbReference type="PRINTS" id="PR00081">
    <property type="entry name" value="GDHRDH"/>
</dbReference>
<dbReference type="PANTHER" id="PTHR43008">
    <property type="entry name" value="BENZIL REDUCTASE"/>
    <property type="match status" value="1"/>
</dbReference>
<dbReference type="AlphaFoldDB" id="A0A518K8T4"/>
<dbReference type="EMBL" id="CP036349">
    <property type="protein sequence ID" value="QDV74199.1"/>
    <property type="molecule type" value="Genomic_DNA"/>
</dbReference>
<keyword evidence="5" id="KW-1185">Reference proteome</keyword>